<dbReference type="InterPro" id="IPR002372">
    <property type="entry name" value="PQQ_rpt_dom"/>
</dbReference>
<gene>
    <name evidence="3" type="ORF">Pla8534_03360</name>
</gene>
<dbReference type="Pfam" id="PF13360">
    <property type="entry name" value="PQQ_2"/>
    <property type="match status" value="2"/>
</dbReference>
<dbReference type="AlphaFoldDB" id="A0A518DL73"/>
<proteinExistence type="predicted"/>
<dbReference type="SUPFAM" id="SSF63829">
    <property type="entry name" value="Calcium-dependent phosphotriesterase"/>
    <property type="match status" value="1"/>
</dbReference>
<dbReference type="InterPro" id="IPR015943">
    <property type="entry name" value="WD40/YVTN_repeat-like_dom_sf"/>
</dbReference>
<feature type="chain" id="PRO_5021833673" evidence="1">
    <location>
        <begin position="22"/>
        <end position="303"/>
    </location>
</feature>
<evidence type="ECO:0000313" key="3">
    <source>
        <dbReference type="EMBL" id="QDU92588.1"/>
    </source>
</evidence>
<dbReference type="KEGG" id="lcre:Pla8534_03360"/>
<feature type="domain" description="Pyrrolo-quinoline quinone repeat" evidence="2">
    <location>
        <begin position="149"/>
        <end position="229"/>
    </location>
</feature>
<keyword evidence="1" id="KW-0732">Signal</keyword>
<reference evidence="3 4" key="1">
    <citation type="submission" date="2019-02" db="EMBL/GenBank/DDBJ databases">
        <title>Deep-cultivation of Planctomycetes and their phenomic and genomic characterization uncovers novel biology.</title>
        <authorList>
            <person name="Wiegand S."/>
            <person name="Jogler M."/>
            <person name="Boedeker C."/>
            <person name="Pinto D."/>
            <person name="Vollmers J."/>
            <person name="Rivas-Marin E."/>
            <person name="Kohn T."/>
            <person name="Peeters S.H."/>
            <person name="Heuer A."/>
            <person name="Rast P."/>
            <person name="Oberbeckmann S."/>
            <person name="Bunk B."/>
            <person name="Jeske O."/>
            <person name="Meyerdierks A."/>
            <person name="Storesund J.E."/>
            <person name="Kallscheuer N."/>
            <person name="Luecker S."/>
            <person name="Lage O.M."/>
            <person name="Pohl T."/>
            <person name="Merkel B.J."/>
            <person name="Hornburger P."/>
            <person name="Mueller R.-W."/>
            <person name="Bruemmer F."/>
            <person name="Labrenz M."/>
            <person name="Spormann A.M."/>
            <person name="Op den Camp H."/>
            <person name="Overmann J."/>
            <person name="Amann R."/>
            <person name="Jetten M.S.M."/>
            <person name="Mascher T."/>
            <person name="Medema M.H."/>
            <person name="Devos D.P."/>
            <person name="Kaster A.-K."/>
            <person name="Ovreas L."/>
            <person name="Rohde M."/>
            <person name="Galperin M.Y."/>
            <person name="Jogler C."/>
        </authorList>
    </citation>
    <scope>NUCLEOTIDE SEQUENCE [LARGE SCALE GENOMIC DNA]</scope>
    <source>
        <strain evidence="3 4">Pla85_3_4</strain>
    </source>
</reference>
<evidence type="ECO:0000313" key="4">
    <source>
        <dbReference type="Proteomes" id="UP000317648"/>
    </source>
</evidence>
<evidence type="ECO:0000259" key="2">
    <source>
        <dbReference type="Pfam" id="PF13360"/>
    </source>
</evidence>
<sequence length="303" mass="33067" precursor="true">MRGCCLVVILATWLLAVPAVAQELVLVSASYGKNVIALCERDGSVLWKIATAGPQRGHAGHHELQMLENGHLLFHDDWDTVKEMKLDGTVVWSYQSSGVHAFSRLADGNTMIAESGSGRILLVDPAGKIVKATPLGKDGRGSTRQAEVLASGNYLVCAERPGVVTEYNPQGEIVWEYAIGTRVYGAIRLASGNTLICSGSGRSVVEVTPEKKVVWQIQNEVPDTQITLQWTACLKELPDGRLLIGNCHAGPENPQLFELDRDRKVVWEFNQYDLVGNGMACFDYLDAEQAAKVRKIIAALPKK</sequence>
<feature type="signal peptide" evidence="1">
    <location>
        <begin position="1"/>
        <end position="21"/>
    </location>
</feature>
<dbReference type="RefSeq" id="WP_145048670.1">
    <property type="nucleotide sequence ID" value="NZ_CP036433.1"/>
</dbReference>
<dbReference type="EMBL" id="CP036433">
    <property type="protein sequence ID" value="QDU92588.1"/>
    <property type="molecule type" value="Genomic_DNA"/>
</dbReference>
<protein>
    <submittedName>
        <fullName evidence="3">Outer membrane biogenesis protein BamB</fullName>
    </submittedName>
</protein>
<organism evidence="3 4">
    <name type="scientific">Lignipirellula cremea</name>
    <dbReference type="NCBI Taxonomy" id="2528010"/>
    <lineage>
        <taxon>Bacteria</taxon>
        <taxon>Pseudomonadati</taxon>
        <taxon>Planctomycetota</taxon>
        <taxon>Planctomycetia</taxon>
        <taxon>Pirellulales</taxon>
        <taxon>Pirellulaceae</taxon>
        <taxon>Lignipirellula</taxon>
    </lineage>
</organism>
<keyword evidence="4" id="KW-1185">Reference proteome</keyword>
<feature type="domain" description="Pyrrolo-quinoline quinone repeat" evidence="2">
    <location>
        <begin position="17"/>
        <end position="144"/>
    </location>
</feature>
<name>A0A518DL73_9BACT</name>
<accession>A0A518DL73</accession>
<evidence type="ECO:0000256" key="1">
    <source>
        <dbReference type="SAM" id="SignalP"/>
    </source>
</evidence>
<dbReference type="OrthoDB" id="264813at2"/>
<dbReference type="PANTHER" id="PTHR35340">
    <property type="entry name" value="PQQ ENZYME REPEAT PROTEIN-RELATED"/>
    <property type="match status" value="1"/>
</dbReference>
<dbReference type="Proteomes" id="UP000317648">
    <property type="component" value="Chromosome"/>
</dbReference>
<dbReference type="PANTHER" id="PTHR35340:SF5">
    <property type="entry name" value="ASST-DOMAIN-CONTAINING PROTEIN"/>
    <property type="match status" value="1"/>
</dbReference>
<dbReference type="InterPro" id="IPR053143">
    <property type="entry name" value="Arylsulfate_ST"/>
</dbReference>
<dbReference type="Gene3D" id="2.130.10.10">
    <property type="entry name" value="YVTN repeat-like/Quinoprotein amine dehydrogenase"/>
    <property type="match status" value="1"/>
</dbReference>